<name>A0A6A1VS20_9ROSI</name>
<proteinExistence type="predicted"/>
<gene>
    <name evidence="2" type="ORF">CJ030_MR4G003024</name>
</gene>
<comment type="caution">
    <text evidence="2">The sequence shown here is derived from an EMBL/GenBank/DDBJ whole genome shotgun (WGS) entry which is preliminary data.</text>
</comment>
<reference evidence="2 3" key="1">
    <citation type="journal article" date="2019" name="Plant Biotechnol. J.">
        <title>The red bayberry genome and genetic basis of sex determination.</title>
        <authorList>
            <person name="Jia H.M."/>
            <person name="Jia H.J."/>
            <person name="Cai Q.L."/>
            <person name="Wang Y."/>
            <person name="Zhao H.B."/>
            <person name="Yang W.F."/>
            <person name="Wang G.Y."/>
            <person name="Li Y.H."/>
            <person name="Zhan D.L."/>
            <person name="Shen Y.T."/>
            <person name="Niu Q.F."/>
            <person name="Chang L."/>
            <person name="Qiu J."/>
            <person name="Zhao L."/>
            <person name="Xie H.B."/>
            <person name="Fu W.Y."/>
            <person name="Jin J."/>
            <person name="Li X.W."/>
            <person name="Jiao Y."/>
            <person name="Zhou C.C."/>
            <person name="Tu T."/>
            <person name="Chai C.Y."/>
            <person name="Gao J.L."/>
            <person name="Fan L.J."/>
            <person name="van de Weg E."/>
            <person name="Wang J.Y."/>
            <person name="Gao Z.S."/>
        </authorList>
    </citation>
    <scope>NUCLEOTIDE SEQUENCE [LARGE SCALE GENOMIC DNA]</scope>
    <source>
        <tissue evidence="2">Leaves</tissue>
    </source>
</reference>
<protein>
    <submittedName>
        <fullName evidence="2">Uncharacterized protein</fullName>
    </submittedName>
</protein>
<feature type="transmembrane region" description="Helical" evidence="1">
    <location>
        <begin position="64"/>
        <end position="83"/>
    </location>
</feature>
<keyword evidence="1" id="KW-0472">Membrane</keyword>
<keyword evidence="1" id="KW-1133">Transmembrane helix</keyword>
<dbReference type="EMBL" id="RXIC02000022">
    <property type="protein sequence ID" value="KAB1215762.1"/>
    <property type="molecule type" value="Genomic_DNA"/>
</dbReference>
<keyword evidence="1" id="KW-0812">Transmembrane</keyword>
<feature type="transmembrane region" description="Helical" evidence="1">
    <location>
        <begin position="89"/>
        <end position="105"/>
    </location>
</feature>
<organism evidence="2 3">
    <name type="scientific">Morella rubra</name>
    <name type="common">Chinese bayberry</name>
    <dbReference type="NCBI Taxonomy" id="262757"/>
    <lineage>
        <taxon>Eukaryota</taxon>
        <taxon>Viridiplantae</taxon>
        <taxon>Streptophyta</taxon>
        <taxon>Embryophyta</taxon>
        <taxon>Tracheophyta</taxon>
        <taxon>Spermatophyta</taxon>
        <taxon>Magnoliopsida</taxon>
        <taxon>eudicotyledons</taxon>
        <taxon>Gunneridae</taxon>
        <taxon>Pentapetalae</taxon>
        <taxon>rosids</taxon>
        <taxon>fabids</taxon>
        <taxon>Fagales</taxon>
        <taxon>Myricaceae</taxon>
        <taxon>Morella</taxon>
    </lineage>
</organism>
<keyword evidence="3" id="KW-1185">Reference proteome</keyword>
<evidence type="ECO:0000256" key="1">
    <source>
        <dbReference type="SAM" id="Phobius"/>
    </source>
</evidence>
<dbReference type="AlphaFoldDB" id="A0A6A1VS20"/>
<accession>A0A6A1VS20</accession>
<evidence type="ECO:0000313" key="3">
    <source>
        <dbReference type="Proteomes" id="UP000516437"/>
    </source>
</evidence>
<dbReference type="OrthoDB" id="1625991at2759"/>
<dbReference type="Proteomes" id="UP000516437">
    <property type="component" value="Chromosome 4"/>
</dbReference>
<feature type="transmembrane region" description="Helical" evidence="1">
    <location>
        <begin position="20"/>
        <end position="43"/>
    </location>
</feature>
<feature type="transmembrane region" description="Helical" evidence="1">
    <location>
        <begin position="117"/>
        <end position="137"/>
    </location>
</feature>
<evidence type="ECO:0000313" key="2">
    <source>
        <dbReference type="EMBL" id="KAB1215762.1"/>
    </source>
</evidence>
<sequence length="352" mass="39438">MGDEMWVLSERLDSCEVVAAIVLPIALVLLEWMDSFLLLGMAYHKNWSMPNLRAYFGYLKRKTVKVLVSLLLIYASTSIYSVLTERLDSCVVAAAIVLPMALVLLPHMDPSLDLSRLFGATINAFGLVIIWLVWYGGNAQASRSDVLRGIGYLHQVENSCHGNLSELNIVIVNGREKITGMVKDVLKKYVDDYLSLATIVRSCFHRERQTIPTELELLLTYISTTKPSEEVDEELNGYWPEFTPILHQVLVDHGYFIVVHDVRGRAGRDLGKVGELMLRKLPGSSPFGSTRSSTATGGAGRSLRVWAVDPSTNPSQREEVPVELKLTGKLKELRHKDYDTLPIQNFKVTSEF</sequence>